<accession>A0A017T1Q5</accession>
<dbReference type="OrthoDB" id="9795612at2"/>
<dbReference type="SUPFAM" id="SSF54523">
    <property type="entry name" value="Pili subunits"/>
    <property type="match status" value="1"/>
</dbReference>
<evidence type="ECO:0000256" key="1">
    <source>
        <dbReference type="SAM" id="MobiDB-lite"/>
    </source>
</evidence>
<reference evidence="3 4" key="1">
    <citation type="submission" date="2013-05" db="EMBL/GenBank/DDBJ databases">
        <title>Genome assembly of Chondromyces apiculatus DSM 436.</title>
        <authorList>
            <person name="Sharma G."/>
            <person name="Khatri I."/>
            <person name="Kaur C."/>
            <person name="Mayilraj S."/>
            <person name="Subramanian S."/>
        </authorList>
    </citation>
    <scope>NUCLEOTIDE SEQUENCE [LARGE SCALE GENOMIC DNA]</scope>
    <source>
        <strain evidence="3 4">DSM 436</strain>
    </source>
</reference>
<dbReference type="InterPro" id="IPR045584">
    <property type="entry name" value="Pilin-like"/>
</dbReference>
<sequence>MARRRQREQTIFFPWERGGGFWRRSGLSRARPFAAGLAMALLLLLLGARERDRVGERSTRATMEVVHRAVEMYRADNGRTCPTSLAEVREKGYLPIDPVDAWGRPLRLTCPGRRDAEGYDLTSDGPDGVIGGLDRVE</sequence>
<dbReference type="InterPro" id="IPR013545">
    <property type="entry name" value="T2SS_protein-GspG_C"/>
</dbReference>
<dbReference type="AlphaFoldDB" id="A0A017T1Q5"/>
<dbReference type="Proteomes" id="UP000019678">
    <property type="component" value="Unassembled WGS sequence"/>
</dbReference>
<dbReference type="STRING" id="1192034.CAP_6345"/>
<dbReference type="RefSeq" id="WP_044246871.1">
    <property type="nucleotide sequence ID" value="NZ_ASRX01000053.1"/>
</dbReference>
<feature type="domain" description="Type II secretion system protein GspG C-terminal" evidence="2">
    <location>
        <begin position="57"/>
        <end position="134"/>
    </location>
</feature>
<proteinExistence type="predicted"/>
<dbReference type="Gene3D" id="3.30.700.10">
    <property type="entry name" value="Glycoprotein, Type 4 Pilin"/>
    <property type="match status" value="1"/>
</dbReference>
<name>A0A017T1Q5_9BACT</name>
<keyword evidence="4" id="KW-1185">Reference proteome</keyword>
<protein>
    <recommendedName>
        <fullName evidence="2">Type II secretion system protein GspG C-terminal domain-containing protein</fullName>
    </recommendedName>
</protein>
<dbReference type="EMBL" id="ASRX01000053">
    <property type="protein sequence ID" value="EYF02922.1"/>
    <property type="molecule type" value="Genomic_DNA"/>
</dbReference>
<feature type="region of interest" description="Disordered" evidence="1">
    <location>
        <begin position="115"/>
        <end position="137"/>
    </location>
</feature>
<evidence type="ECO:0000313" key="3">
    <source>
        <dbReference type="EMBL" id="EYF02922.1"/>
    </source>
</evidence>
<organism evidence="3 4">
    <name type="scientific">Chondromyces apiculatus DSM 436</name>
    <dbReference type="NCBI Taxonomy" id="1192034"/>
    <lineage>
        <taxon>Bacteria</taxon>
        <taxon>Pseudomonadati</taxon>
        <taxon>Myxococcota</taxon>
        <taxon>Polyangia</taxon>
        <taxon>Polyangiales</taxon>
        <taxon>Polyangiaceae</taxon>
        <taxon>Chondromyces</taxon>
    </lineage>
</organism>
<comment type="caution">
    <text evidence="3">The sequence shown here is derived from an EMBL/GenBank/DDBJ whole genome shotgun (WGS) entry which is preliminary data.</text>
</comment>
<dbReference type="Pfam" id="PF08334">
    <property type="entry name" value="T2SSG"/>
    <property type="match status" value="1"/>
</dbReference>
<gene>
    <name evidence="3" type="ORF">CAP_6345</name>
</gene>
<evidence type="ECO:0000313" key="4">
    <source>
        <dbReference type="Proteomes" id="UP000019678"/>
    </source>
</evidence>
<evidence type="ECO:0000259" key="2">
    <source>
        <dbReference type="Pfam" id="PF08334"/>
    </source>
</evidence>